<dbReference type="AlphaFoldDB" id="X1KZN7"/>
<dbReference type="EMBL" id="BARV01001391">
    <property type="protein sequence ID" value="GAH95649.1"/>
    <property type="molecule type" value="Genomic_DNA"/>
</dbReference>
<sequence>MPLYDFRLRFNFPGAYRINSDVDEIELLVLPHGERIRLRSDAIGKPIKDYDRAAVCGGSFASEDQARDAAEKSKRALLCWAIEQRLGIDFGDGKQRSIVTNQGLAMLQKKYGCPVRNDIHGIDVYEHVEKLMFASVKGKETVGKYPPRLIDTFQREYLNSRQLTDKQVLASEIYASSFFDVSPRSRFITLVTAVEALLEPIRRSDEVEELVEDFVAKAQLSTLGQQTKNSIIGSLERLKHQSISQAGRTLAGRLIPNELFDGQSSADFFTRCYELRSQILHRGKIEDGLVDMLHLANVMESFVARLLLAALNSERQQGAGADIGD</sequence>
<reference evidence="1" key="1">
    <citation type="journal article" date="2014" name="Front. Microbiol.">
        <title>High frequency of phylogenetically diverse reductive dehalogenase-homologous genes in deep subseafloor sedimentary metagenomes.</title>
        <authorList>
            <person name="Kawai M."/>
            <person name="Futagami T."/>
            <person name="Toyoda A."/>
            <person name="Takaki Y."/>
            <person name="Nishi S."/>
            <person name="Hori S."/>
            <person name="Arai W."/>
            <person name="Tsubouchi T."/>
            <person name="Morono Y."/>
            <person name="Uchiyama I."/>
            <person name="Ito T."/>
            <person name="Fujiyama A."/>
            <person name="Inagaki F."/>
            <person name="Takami H."/>
        </authorList>
    </citation>
    <scope>NUCLEOTIDE SEQUENCE</scope>
    <source>
        <strain evidence="1">Expedition CK06-06</strain>
    </source>
</reference>
<protein>
    <submittedName>
        <fullName evidence="1">Uncharacterized protein</fullName>
    </submittedName>
</protein>
<comment type="caution">
    <text evidence="1">The sequence shown here is derived from an EMBL/GenBank/DDBJ whole genome shotgun (WGS) entry which is preliminary data.</text>
</comment>
<gene>
    <name evidence="1" type="ORF">S06H3_04074</name>
</gene>
<name>X1KZN7_9ZZZZ</name>
<evidence type="ECO:0000313" key="1">
    <source>
        <dbReference type="EMBL" id="GAH95649.1"/>
    </source>
</evidence>
<accession>X1KZN7</accession>
<proteinExistence type="predicted"/>
<organism evidence="1">
    <name type="scientific">marine sediment metagenome</name>
    <dbReference type="NCBI Taxonomy" id="412755"/>
    <lineage>
        <taxon>unclassified sequences</taxon>
        <taxon>metagenomes</taxon>
        <taxon>ecological metagenomes</taxon>
    </lineage>
</organism>